<organism evidence="2 3">
    <name type="scientific">Rivihabitans pingtungensis</name>
    <dbReference type="NCBI Taxonomy" id="1054498"/>
    <lineage>
        <taxon>Bacteria</taxon>
        <taxon>Pseudomonadati</taxon>
        <taxon>Pseudomonadota</taxon>
        <taxon>Betaproteobacteria</taxon>
        <taxon>Neisseriales</taxon>
        <taxon>Aquaspirillaceae</taxon>
        <taxon>Rivihabitans</taxon>
    </lineage>
</organism>
<feature type="signal peptide" evidence="1">
    <location>
        <begin position="1"/>
        <end position="23"/>
    </location>
</feature>
<evidence type="ECO:0000313" key="3">
    <source>
        <dbReference type="Proteomes" id="UP000247555"/>
    </source>
</evidence>
<accession>A0A318KV41</accession>
<dbReference type="Proteomes" id="UP000247555">
    <property type="component" value="Unassembled WGS sequence"/>
</dbReference>
<dbReference type="Pfam" id="PF10604">
    <property type="entry name" value="Polyketide_cyc2"/>
    <property type="match status" value="1"/>
</dbReference>
<sequence>MRGVSLRRALALAALFSAGVASAGELQVSVSQTLSASPEEVWQEIGRFGQLSWHPAVATTVVRGNPERTGAVREITTVDGAVLVEKLVAHAAGQHSMSYRILRSPLPVSGYVSTLRVLPAQFGGSKVVWSSHFRRTAAVDDAAARQAVEGIYRVGMQSLVKAFGSPQ</sequence>
<protein>
    <submittedName>
        <fullName evidence="2">MxaD protein</fullName>
    </submittedName>
</protein>
<dbReference type="PANTHER" id="PTHR39332">
    <property type="entry name" value="BLL4707 PROTEIN"/>
    <property type="match status" value="1"/>
</dbReference>
<keyword evidence="1" id="KW-0732">Signal</keyword>
<dbReference type="AlphaFoldDB" id="A0A318KV41"/>
<feature type="chain" id="PRO_5016447737" evidence="1">
    <location>
        <begin position="24"/>
        <end position="167"/>
    </location>
</feature>
<dbReference type="SUPFAM" id="SSF55961">
    <property type="entry name" value="Bet v1-like"/>
    <property type="match status" value="1"/>
</dbReference>
<dbReference type="EMBL" id="QJKI01000003">
    <property type="protein sequence ID" value="PXX80728.1"/>
    <property type="molecule type" value="Genomic_DNA"/>
</dbReference>
<reference evidence="2 3" key="1">
    <citation type="submission" date="2018-05" db="EMBL/GenBank/DDBJ databases">
        <title>Genomic Encyclopedia of Type Strains, Phase IV (KMG-IV): sequencing the most valuable type-strain genomes for metagenomic binning, comparative biology and taxonomic classification.</title>
        <authorList>
            <person name="Goeker M."/>
        </authorList>
    </citation>
    <scope>NUCLEOTIDE SEQUENCE [LARGE SCALE GENOMIC DNA]</scope>
    <source>
        <strain evidence="2 3">DSM 29661</strain>
    </source>
</reference>
<gene>
    <name evidence="2" type="ORF">DFR34_10369</name>
</gene>
<evidence type="ECO:0000256" key="1">
    <source>
        <dbReference type="SAM" id="SignalP"/>
    </source>
</evidence>
<dbReference type="InterPro" id="IPR023393">
    <property type="entry name" value="START-like_dom_sf"/>
</dbReference>
<dbReference type="InterPro" id="IPR019587">
    <property type="entry name" value="Polyketide_cyclase/dehydratase"/>
</dbReference>
<evidence type="ECO:0000313" key="2">
    <source>
        <dbReference type="EMBL" id="PXX80728.1"/>
    </source>
</evidence>
<dbReference type="OrthoDB" id="1364128at2"/>
<comment type="caution">
    <text evidence="2">The sequence shown here is derived from an EMBL/GenBank/DDBJ whole genome shotgun (WGS) entry which is preliminary data.</text>
</comment>
<dbReference type="RefSeq" id="WP_158281725.1">
    <property type="nucleotide sequence ID" value="NZ_QJKI01000003.1"/>
</dbReference>
<dbReference type="Gene3D" id="3.30.530.20">
    <property type="match status" value="1"/>
</dbReference>
<name>A0A318KV41_9NEIS</name>
<dbReference type="PANTHER" id="PTHR39332:SF7">
    <property type="entry name" value="SRPBCC FAMILY PROTEIN"/>
    <property type="match status" value="1"/>
</dbReference>
<dbReference type="CDD" id="cd07821">
    <property type="entry name" value="PYR_PYL_RCAR_like"/>
    <property type="match status" value="1"/>
</dbReference>
<keyword evidence="3" id="KW-1185">Reference proteome</keyword>
<proteinExistence type="predicted"/>